<feature type="chain" id="PRO_5002844711" evidence="1">
    <location>
        <begin position="22"/>
        <end position="141"/>
    </location>
</feature>
<proteinExistence type="predicted"/>
<dbReference type="InterPro" id="IPR036249">
    <property type="entry name" value="Thioredoxin-like_sf"/>
</dbReference>
<feature type="signal peptide" evidence="1">
    <location>
        <begin position="1"/>
        <end position="21"/>
    </location>
</feature>
<evidence type="ECO:0000313" key="2">
    <source>
        <dbReference type="EMBL" id="CAQ81875.1"/>
    </source>
</evidence>
<evidence type="ECO:0000256" key="1">
    <source>
        <dbReference type="SAM" id="SignalP"/>
    </source>
</evidence>
<dbReference type="Gene3D" id="3.40.30.10">
    <property type="entry name" value="Glutaredoxin"/>
    <property type="match status" value="1"/>
</dbReference>
<dbReference type="InterPro" id="IPR039555">
    <property type="entry name" value="TraF/TrbB"/>
</dbReference>
<dbReference type="RefSeq" id="WP_012548854.1">
    <property type="nucleotide sequence ID" value="NC_011311.1"/>
</dbReference>
<dbReference type="KEGG" id="vsa:VSAL_p840_16"/>
<keyword evidence="3" id="KW-1185">Reference proteome</keyword>
<dbReference type="SUPFAM" id="SSF52833">
    <property type="entry name" value="Thioredoxin-like"/>
    <property type="match status" value="1"/>
</dbReference>
<organism evidence="2 3">
    <name type="scientific">Aliivibrio salmonicida (strain LFI1238)</name>
    <name type="common">Vibrio salmonicida (strain LFI1238)</name>
    <dbReference type="NCBI Taxonomy" id="316275"/>
    <lineage>
        <taxon>Bacteria</taxon>
        <taxon>Pseudomonadati</taxon>
        <taxon>Pseudomonadota</taxon>
        <taxon>Gammaproteobacteria</taxon>
        <taxon>Vibrionales</taxon>
        <taxon>Vibrionaceae</taxon>
        <taxon>Aliivibrio</taxon>
    </lineage>
</organism>
<keyword evidence="1" id="KW-0732">Signal</keyword>
<keyword evidence="2" id="KW-0614">Plasmid</keyword>
<accession>B6ESY7</accession>
<name>B6ESY7_ALISL</name>
<dbReference type="AlphaFoldDB" id="B6ESY7"/>
<geneLocation type="plasmid" evidence="2 3">
    <name>pVSAL840</name>
</geneLocation>
<sequence length="141" mass="15624">MKSINALLLAFALLMSPQSLAQPPPMENQYAMVFFFRSDCPYCHQFAPTLTQFTQQNNLFTYAFSLDGKGIPNFDVPMPATPEISTLFFANPRSMTVPATFLINVNTQKFVKVSIGAVSGADLQTTFDNILADNQVMEALQ</sequence>
<dbReference type="Proteomes" id="UP000001730">
    <property type="component" value="Plasmid pVSAL840"/>
</dbReference>
<protein>
    <submittedName>
        <fullName evidence="2">Conjugative transfer protein TrbB</fullName>
    </submittedName>
</protein>
<evidence type="ECO:0000313" key="3">
    <source>
        <dbReference type="Proteomes" id="UP000001730"/>
    </source>
</evidence>
<dbReference type="Pfam" id="PF13728">
    <property type="entry name" value="TraF"/>
    <property type="match status" value="1"/>
</dbReference>
<gene>
    <name evidence="2" type="primary">trbB</name>
    <name evidence="2" type="ordered locus">VSAL_p840_16</name>
</gene>
<reference evidence="2 3" key="1">
    <citation type="journal article" date="2008" name="BMC Genomics">
        <title>The genome sequence of the fish pathogen Aliivibrio salmonicida strain LFI1238 shows extensive evidence of gene decay.</title>
        <authorList>
            <person name="Hjerde E."/>
            <person name="Lorentzen M.S."/>
            <person name="Holden M.T."/>
            <person name="Seeger K."/>
            <person name="Paulsen S."/>
            <person name="Bason N."/>
            <person name="Churcher C."/>
            <person name="Harris D."/>
            <person name="Norbertczak H."/>
            <person name="Quail M.A."/>
            <person name="Sanders S."/>
            <person name="Thurston S."/>
            <person name="Parkhill J."/>
            <person name="Willassen N.P."/>
            <person name="Thomson N.R."/>
        </authorList>
    </citation>
    <scope>NUCLEOTIDE SEQUENCE [LARGE SCALE GENOMIC DNA]</scope>
    <source>
        <strain evidence="2 3">LFI1238</strain>
    </source>
</reference>
<dbReference type="InterPro" id="IPR014109">
    <property type="entry name" value="Thiol-disulphide_isomerase_rbB"/>
</dbReference>
<dbReference type="EMBL" id="FM178381">
    <property type="protein sequence ID" value="CAQ81875.1"/>
    <property type="molecule type" value="Genomic_DNA"/>
</dbReference>
<dbReference type="NCBIfam" id="TIGR02738">
    <property type="entry name" value="TrbB"/>
    <property type="match status" value="1"/>
</dbReference>
<dbReference type="HOGENOM" id="CLU_148652_0_0_6"/>